<reference evidence="4" key="1">
    <citation type="journal article" date="2012" name="Proc. Natl. Acad. Sci. U.S.A.">
        <title>Antigenic diversity is generated by distinct evolutionary mechanisms in African trypanosome species.</title>
        <authorList>
            <person name="Jackson A.P."/>
            <person name="Berry A."/>
            <person name="Aslett M."/>
            <person name="Allison H.C."/>
            <person name="Burton P."/>
            <person name="Vavrova-Anderson J."/>
            <person name="Brown R."/>
            <person name="Browne H."/>
            <person name="Corton N."/>
            <person name="Hauser H."/>
            <person name="Gamble J."/>
            <person name="Gilderthorp R."/>
            <person name="Marcello L."/>
            <person name="McQuillan J."/>
            <person name="Otto T.D."/>
            <person name="Quail M.A."/>
            <person name="Sanders M.J."/>
            <person name="van Tonder A."/>
            <person name="Ginger M.L."/>
            <person name="Field M.C."/>
            <person name="Barry J.D."/>
            <person name="Hertz-Fowler C."/>
            <person name="Berriman M."/>
        </authorList>
    </citation>
    <scope>NUCLEOTIDE SEQUENCE</scope>
    <source>
        <strain evidence="4">IL3000</strain>
    </source>
</reference>
<evidence type="ECO:0000256" key="1">
    <source>
        <dbReference type="SAM" id="MobiDB-lite"/>
    </source>
</evidence>
<evidence type="ECO:0000256" key="2">
    <source>
        <dbReference type="SAM" id="Phobius"/>
    </source>
</evidence>
<feature type="signal peptide" evidence="3">
    <location>
        <begin position="1"/>
        <end position="41"/>
    </location>
</feature>
<dbReference type="AlphaFoldDB" id="G0URZ7"/>
<name>G0URZ7_TRYCI</name>
<proteinExistence type="predicted"/>
<sequence length="565" mass="61894">MRVRHRKGDVPGTAACSPGFLVRHLLLPLFLVSYATLQALAEEKVIIKLFESCSGCTVGQQDGPNGTGRLFKASGGFIKGKRFPILLCDIDGGGSTIRSVSTTGIDTIAGNKTVRGNQDGPAAAALFNNPTSVAGIGDDIFVADRDNNCIRHIDASGNVTTLELIDLNQPTDIIVSPPTNATKNLFISDTGNSRILFGLIHGSNTVVSKLVGGFQPGVMQISQERNLMYTVKDTSWIAAVDLSSSSDTNGNKKSWNISDLSCLSYVSSLMLTEDENELYYYGKRNNVGLIFSLNVTNPYQKVPCPAEVMRWNYGRIVSLVKVNAQEFYAITETAVYIIRDKNYTPTPTPTPTQTQTPTQEPTSTPTQPPNSSKREDFVAAFRASSFPTTEVEMMHMMYSWIMKDVALAFGTEDYFAVFLPPGENDVHGTTNVSTWTNLTALENFDKTILITNYYGPPGMSKKQGQARLFASPWFWTRLFLDNISSQEDFGHLSPFCMVNCVEDCQYITFNETMCVNYTGQPACNDLCIGAIISSALLGIIFITLLWLMVASPANVKSAFVRLPTL</sequence>
<dbReference type="InterPro" id="IPR011042">
    <property type="entry name" value="6-blade_b-propeller_TolB-like"/>
</dbReference>
<feature type="transmembrane region" description="Helical" evidence="2">
    <location>
        <begin position="528"/>
        <end position="549"/>
    </location>
</feature>
<protein>
    <submittedName>
        <fullName evidence="4">Uncharacterized protein TCIL3000_8_3780</fullName>
    </submittedName>
</protein>
<dbReference type="VEuPathDB" id="TriTrypDB:TcIL3000_8_3780"/>
<keyword evidence="2" id="KW-0472">Membrane</keyword>
<gene>
    <name evidence="4" type="ORF">TCIL3000_8_3780</name>
</gene>
<keyword evidence="3" id="KW-0732">Signal</keyword>
<feature type="compositionally biased region" description="Low complexity" evidence="1">
    <location>
        <begin position="351"/>
        <end position="365"/>
    </location>
</feature>
<organism evidence="4">
    <name type="scientific">Trypanosoma congolense (strain IL3000)</name>
    <dbReference type="NCBI Taxonomy" id="1068625"/>
    <lineage>
        <taxon>Eukaryota</taxon>
        <taxon>Discoba</taxon>
        <taxon>Euglenozoa</taxon>
        <taxon>Kinetoplastea</taxon>
        <taxon>Metakinetoplastina</taxon>
        <taxon>Trypanosomatida</taxon>
        <taxon>Trypanosomatidae</taxon>
        <taxon>Trypanosoma</taxon>
        <taxon>Nannomonas</taxon>
    </lineage>
</organism>
<evidence type="ECO:0000256" key="3">
    <source>
        <dbReference type="SAM" id="SignalP"/>
    </source>
</evidence>
<evidence type="ECO:0000313" key="4">
    <source>
        <dbReference type="EMBL" id="CCC92159.1"/>
    </source>
</evidence>
<dbReference type="Gene3D" id="2.120.10.30">
    <property type="entry name" value="TolB, C-terminal domain"/>
    <property type="match status" value="1"/>
</dbReference>
<accession>G0URZ7</accession>
<keyword evidence="2" id="KW-0812">Transmembrane</keyword>
<dbReference type="EMBL" id="HE575321">
    <property type="protein sequence ID" value="CCC92159.1"/>
    <property type="molecule type" value="Genomic_DNA"/>
</dbReference>
<feature type="region of interest" description="Disordered" evidence="1">
    <location>
        <begin position="342"/>
        <end position="374"/>
    </location>
</feature>
<feature type="chain" id="PRO_5003410392" evidence="3">
    <location>
        <begin position="42"/>
        <end position="565"/>
    </location>
</feature>
<keyword evidence="2" id="KW-1133">Transmembrane helix</keyword>
<dbReference type="SUPFAM" id="SSF63825">
    <property type="entry name" value="YWTD domain"/>
    <property type="match status" value="1"/>
</dbReference>